<name>A0A0H3KSQ3_PANAA</name>
<accession>A0A0H3KSQ3</accession>
<protein>
    <submittedName>
        <fullName evidence="1">Uncharacterized protein</fullName>
    </submittedName>
</protein>
<reference evidence="2" key="1">
    <citation type="journal article" date="2012" name="Appl. Microbiol. Biotechnol.">
        <title>The complete genome sequence of Pantoea ananatis AJ13355, an organism with great biotechnological potential.</title>
        <authorList>
            <person name="Hara Y."/>
            <person name="Kadotani N."/>
            <person name="Izui H."/>
            <person name="Katashkina J.I."/>
            <person name="Kuvaeva T.M."/>
            <person name="Andreeva I.G."/>
            <person name="Golubeva L.I."/>
            <person name="Malko D.B."/>
            <person name="Makeev V.J."/>
            <person name="Mashko S.V."/>
            <person name="Kozlov Y.I."/>
        </authorList>
    </citation>
    <scope>NUCLEOTIDE SEQUENCE [LARGE SCALE GENOMIC DNA]</scope>
    <source>
        <strain evidence="2">AJ13355</strain>
    </source>
</reference>
<proteinExistence type="predicted"/>
<evidence type="ECO:0000313" key="1">
    <source>
        <dbReference type="EMBL" id="BAK10437.1"/>
    </source>
</evidence>
<evidence type="ECO:0000313" key="2">
    <source>
        <dbReference type="Proteomes" id="UP000006690"/>
    </source>
</evidence>
<dbReference type="Proteomes" id="UP000006690">
    <property type="component" value="Chromosome"/>
</dbReference>
<dbReference type="HOGENOM" id="CLU_1466862_0_0_6"/>
<dbReference type="KEGG" id="paj:PAJ_0357"/>
<dbReference type="EMBL" id="AP012032">
    <property type="protein sequence ID" value="BAK10437.1"/>
    <property type="molecule type" value="Genomic_DNA"/>
</dbReference>
<dbReference type="AlphaFoldDB" id="A0A0H3KSQ3"/>
<gene>
    <name evidence="1" type="ordered locus">PAJ_0357</name>
</gene>
<sequence length="184" mass="20111">MRGFQAGVFHNTGKRLKFNLLTTGQGVGQRGAIDHFQFTAHRNPMRNTARVDAILSAQFSDVVCGSFTFNRGIGRQNHFVKRFVFQPLFQSVKTNIGWTNAVQRRKMPHQHEIAAGKLPGLLNSMDVCRALNHADLTILLTPGIGANGANFLLGEGAAIGTVADFRHRPGQGLRQTHSATPIAL</sequence>
<organism evidence="1 2">
    <name type="scientific">Pantoea ananatis (strain AJ13355)</name>
    <dbReference type="NCBI Taxonomy" id="932677"/>
    <lineage>
        <taxon>Bacteria</taxon>
        <taxon>Pseudomonadati</taxon>
        <taxon>Pseudomonadota</taxon>
        <taxon>Gammaproteobacteria</taxon>
        <taxon>Enterobacterales</taxon>
        <taxon>Erwiniaceae</taxon>
        <taxon>Pantoea</taxon>
    </lineage>
</organism>